<proteinExistence type="predicted"/>
<accession>A0A2Z6MQ86</accession>
<organism evidence="1 2">
    <name type="scientific">Trifolium subterraneum</name>
    <name type="common">Subterranean clover</name>
    <dbReference type="NCBI Taxonomy" id="3900"/>
    <lineage>
        <taxon>Eukaryota</taxon>
        <taxon>Viridiplantae</taxon>
        <taxon>Streptophyta</taxon>
        <taxon>Embryophyta</taxon>
        <taxon>Tracheophyta</taxon>
        <taxon>Spermatophyta</taxon>
        <taxon>Magnoliopsida</taxon>
        <taxon>eudicotyledons</taxon>
        <taxon>Gunneridae</taxon>
        <taxon>Pentapetalae</taxon>
        <taxon>rosids</taxon>
        <taxon>fabids</taxon>
        <taxon>Fabales</taxon>
        <taxon>Fabaceae</taxon>
        <taxon>Papilionoideae</taxon>
        <taxon>50 kb inversion clade</taxon>
        <taxon>NPAAA clade</taxon>
        <taxon>Hologalegina</taxon>
        <taxon>IRL clade</taxon>
        <taxon>Trifolieae</taxon>
        <taxon>Trifolium</taxon>
    </lineage>
</organism>
<gene>
    <name evidence="1" type="ORF">TSUD_202540</name>
</gene>
<reference evidence="2" key="1">
    <citation type="journal article" date="2017" name="Front. Plant Sci.">
        <title>Climate Clever Clovers: New Paradigm to Reduce the Environmental Footprint of Ruminants by Breeding Low Methanogenic Forages Utilizing Haplotype Variation.</title>
        <authorList>
            <person name="Kaur P."/>
            <person name="Appels R."/>
            <person name="Bayer P.E."/>
            <person name="Keeble-Gagnere G."/>
            <person name="Wang J."/>
            <person name="Hirakawa H."/>
            <person name="Shirasawa K."/>
            <person name="Vercoe P."/>
            <person name="Stefanova K."/>
            <person name="Durmic Z."/>
            <person name="Nichols P."/>
            <person name="Revell C."/>
            <person name="Isobe S.N."/>
            <person name="Edwards D."/>
            <person name="Erskine W."/>
        </authorList>
    </citation>
    <scope>NUCLEOTIDE SEQUENCE [LARGE SCALE GENOMIC DNA]</scope>
    <source>
        <strain evidence="2">cv. Daliak</strain>
    </source>
</reference>
<dbReference type="EMBL" id="DF973182">
    <property type="protein sequence ID" value="GAU18365.1"/>
    <property type="molecule type" value="Genomic_DNA"/>
</dbReference>
<evidence type="ECO:0000313" key="1">
    <source>
        <dbReference type="EMBL" id="GAU18365.1"/>
    </source>
</evidence>
<keyword evidence="2" id="KW-1185">Reference proteome</keyword>
<sequence length="106" mass="12349">MEDFAKRHHQPPKHCQEYITSKMNVFRTSEGRYGQSFYNVLELRDAILQNLPSFFKGDKLVQIHCCAVGWTRVGGGVESEKRAKRTLDLNWNVYHFNINSSLFALK</sequence>
<dbReference type="Proteomes" id="UP000242715">
    <property type="component" value="Unassembled WGS sequence"/>
</dbReference>
<dbReference type="AlphaFoldDB" id="A0A2Z6MQ86"/>
<protein>
    <submittedName>
        <fullName evidence="1">Uncharacterized protein</fullName>
    </submittedName>
</protein>
<evidence type="ECO:0000313" key="2">
    <source>
        <dbReference type="Proteomes" id="UP000242715"/>
    </source>
</evidence>
<name>A0A2Z6MQ86_TRISU</name>